<dbReference type="GO" id="GO:0034605">
    <property type="term" value="P:cellular response to heat"/>
    <property type="evidence" value="ECO:0007669"/>
    <property type="project" value="TreeGrafter"/>
</dbReference>
<evidence type="ECO:0000313" key="9">
    <source>
        <dbReference type="EMBL" id="NRQ42467.1"/>
    </source>
</evidence>
<dbReference type="SMART" id="SM00382">
    <property type="entry name" value="AAA"/>
    <property type="match status" value="2"/>
</dbReference>
<dbReference type="EMBL" id="JABSOD010000006">
    <property type="protein sequence ID" value="NRQ42467.1"/>
    <property type="molecule type" value="Genomic_DNA"/>
</dbReference>
<keyword evidence="10" id="KW-1185">Reference proteome</keyword>
<keyword evidence="3" id="KW-0547">Nucleotide-binding</keyword>
<dbReference type="Gene3D" id="3.40.50.300">
    <property type="entry name" value="P-loop containing nucleotide triphosphate hydrolases"/>
    <property type="match status" value="3"/>
</dbReference>
<organism evidence="9 10">
    <name type="scientific">Rheinheimera lutimaris</name>
    <dbReference type="NCBI Taxonomy" id="2740584"/>
    <lineage>
        <taxon>Bacteria</taxon>
        <taxon>Pseudomonadati</taxon>
        <taxon>Pseudomonadota</taxon>
        <taxon>Gammaproteobacteria</taxon>
        <taxon>Chromatiales</taxon>
        <taxon>Chromatiaceae</taxon>
        <taxon>Rheinheimera</taxon>
    </lineage>
</organism>
<dbReference type="InterPro" id="IPR003959">
    <property type="entry name" value="ATPase_AAA_core"/>
</dbReference>
<dbReference type="SUPFAM" id="SSF81923">
    <property type="entry name" value="Double Clp-N motif"/>
    <property type="match status" value="1"/>
</dbReference>
<dbReference type="InterPro" id="IPR004176">
    <property type="entry name" value="Clp_R_N"/>
</dbReference>
<dbReference type="GO" id="GO:0016887">
    <property type="term" value="F:ATP hydrolysis activity"/>
    <property type="evidence" value="ECO:0007669"/>
    <property type="project" value="InterPro"/>
</dbReference>
<dbReference type="FunFam" id="3.40.50.300:FF:000025">
    <property type="entry name" value="ATP-dependent Clp protease subunit"/>
    <property type="match status" value="1"/>
</dbReference>
<dbReference type="GO" id="GO:0005524">
    <property type="term" value="F:ATP binding"/>
    <property type="evidence" value="ECO:0007669"/>
    <property type="project" value="UniProtKB-KW"/>
</dbReference>
<dbReference type="CDD" id="cd00009">
    <property type="entry name" value="AAA"/>
    <property type="match status" value="1"/>
</dbReference>
<dbReference type="PROSITE" id="PS51903">
    <property type="entry name" value="CLP_R"/>
    <property type="match status" value="1"/>
</dbReference>
<dbReference type="PRINTS" id="PR00300">
    <property type="entry name" value="CLPPROTEASEA"/>
</dbReference>
<dbReference type="PROSITE" id="PS00870">
    <property type="entry name" value="CLPAB_1"/>
    <property type="match status" value="1"/>
</dbReference>
<sequence>MSTTTLKSLVEKLNPASRQSLEAATARCQSRSHYTVEIEHWLDAMLEQADGDMQLLLRSFAISVDTVKQQLQQALEQMKTGNNALPGISVQLINLLRTSWLSTTIEFADQQIRSAYVIYTLLKDDSMAALLSRRVPALDKIDTAELLRVWPQLAQQSAEQQGSVAATAKTAGGKTPSLDQFTTDLTAQARLGKIDPIVGRDDEIRQMIDILTRRRQNNPILTGEAGVGKTAVVEGLALKIVAGEVPDKLKNISLRVLDLALLQAGAGMKGEFENRLKNVIKEVNSSATPVILFIDEAHTMIGSGGQAGQNDAANLLKPALARGELRTIAATTWAEYKKYFEKDAALARRFQVVKVEEPTPELAVVMMRGLLPVMEQHHLVSITGEALRAAVNLSHRYINGRQLPDKAVGLLDTACARVAMSQDAVPGPVEDQQRKVTQLQQEIDILQREQRLGVNHHEVLQELAQKLTQAVQLLETLQQQWQQQKALVAEARELATQLTAEQQTADSPLLARLQQIKADFADIADPMVHWQVTEELVAEVISDWTGIPLGKMQADEINTVLALNTFLQQRVIGQDHALELIARTVQTSRAQLADESKPNGIFLLTGPSGVGKTETALALAEQVYGSEEQLTIINMSEFKEEHKVSLLLGSPPGYVGYGEGGVLTEAVRRKPYSVILLDEMEKAHPGVQDIFYQVFDKGTIKDGEGRDIDFKNTIIIMTSNVGTDTTMRLFEDPETAPSTTGLAKALKDDLLAVFKPAFLGRLNLIPYLPLDNAKLAIIAGLQLGRIEKRLSRNYRAGFSYSPQVTELIVSQCLDAGSGARTIHNILQNQLLPELSVRILQRVAKQLPVSAVALDVQDGAFSYVVQ</sequence>
<dbReference type="InterPro" id="IPR036628">
    <property type="entry name" value="Clp_N_dom_sf"/>
</dbReference>
<name>A0A7Y5EI74_9GAMM</name>
<keyword evidence="7" id="KW-0175">Coiled coil</keyword>
<keyword evidence="2 6" id="KW-0677">Repeat</keyword>
<feature type="coiled-coil region" evidence="7">
    <location>
        <begin position="429"/>
        <end position="494"/>
    </location>
</feature>
<keyword evidence="4" id="KW-0067">ATP-binding</keyword>
<protein>
    <submittedName>
        <fullName evidence="9">Type VI secretion system ATPase TssH</fullName>
    </submittedName>
</protein>
<feature type="domain" description="Clp R" evidence="8">
    <location>
        <begin position="10"/>
        <end position="152"/>
    </location>
</feature>
<evidence type="ECO:0000313" key="10">
    <source>
        <dbReference type="Proteomes" id="UP000523161"/>
    </source>
</evidence>
<dbReference type="PANTHER" id="PTHR11638:SF184">
    <property type="entry name" value="ATPASE WITH CHAPERONE ACTIVITY"/>
    <property type="match status" value="1"/>
</dbReference>
<dbReference type="Pfam" id="PF02861">
    <property type="entry name" value="Clp_N"/>
    <property type="match status" value="1"/>
</dbReference>
<dbReference type="InterPro" id="IPR017729">
    <property type="entry name" value="ATPase_T6SS_ClpV1"/>
</dbReference>
<dbReference type="FunFam" id="3.40.50.300:FF:000010">
    <property type="entry name" value="Chaperone clpB 1, putative"/>
    <property type="match status" value="1"/>
</dbReference>
<evidence type="ECO:0000256" key="2">
    <source>
        <dbReference type="ARBA" id="ARBA00022737"/>
    </source>
</evidence>
<dbReference type="GO" id="GO:0005737">
    <property type="term" value="C:cytoplasm"/>
    <property type="evidence" value="ECO:0007669"/>
    <property type="project" value="TreeGrafter"/>
</dbReference>
<evidence type="ECO:0000256" key="7">
    <source>
        <dbReference type="SAM" id="Coils"/>
    </source>
</evidence>
<accession>A0A7Y5EI74</accession>
<dbReference type="InterPro" id="IPR027417">
    <property type="entry name" value="P-loop_NTPase"/>
</dbReference>
<keyword evidence="5" id="KW-0143">Chaperone</keyword>
<dbReference type="Gene3D" id="1.10.8.60">
    <property type="match status" value="1"/>
</dbReference>
<dbReference type="InterPro" id="IPR001270">
    <property type="entry name" value="ClpA/B"/>
</dbReference>
<dbReference type="NCBIfam" id="TIGR03345">
    <property type="entry name" value="VI_ClpV1"/>
    <property type="match status" value="1"/>
</dbReference>
<dbReference type="InterPro" id="IPR050130">
    <property type="entry name" value="ClpA_ClpB"/>
</dbReference>
<dbReference type="Gene3D" id="1.10.1780.10">
    <property type="entry name" value="Clp, N-terminal domain"/>
    <property type="match status" value="1"/>
</dbReference>
<dbReference type="Pfam" id="PF00004">
    <property type="entry name" value="AAA"/>
    <property type="match status" value="1"/>
</dbReference>
<comment type="caution">
    <text evidence="9">The sequence shown here is derived from an EMBL/GenBank/DDBJ whole genome shotgun (WGS) entry which is preliminary data.</text>
</comment>
<evidence type="ECO:0000256" key="3">
    <source>
        <dbReference type="ARBA" id="ARBA00022741"/>
    </source>
</evidence>
<dbReference type="SUPFAM" id="SSF52540">
    <property type="entry name" value="P-loop containing nucleoside triphosphate hydrolases"/>
    <property type="match status" value="2"/>
</dbReference>
<dbReference type="InterPro" id="IPR019489">
    <property type="entry name" value="Clp_ATPase_C"/>
</dbReference>
<dbReference type="Pfam" id="PF07724">
    <property type="entry name" value="AAA_2"/>
    <property type="match status" value="1"/>
</dbReference>
<proteinExistence type="inferred from homology"/>
<dbReference type="RefSeq" id="WP_173500710.1">
    <property type="nucleotide sequence ID" value="NZ_JABSOD010000006.1"/>
</dbReference>
<dbReference type="InterPro" id="IPR041546">
    <property type="entry name" value="ClpA/ClpB_AAA_lid"/>
</dbReference>
<gene>
    <name evidence="9" type="primary">tssH</name>
    <name evidence="9" type="ORF">HRH59_07760</name>
</gene>
<evidence type="ECO:0000256" key="4">
    <source>
        <dbReference type="ARBA" id="ARBA00022840"/>
    </source>
</evidence>
<dbReference type="Proteomes" id="UP000523161">
    <property type="component" value="Unassembled WGS sequence"/>
</dbReference>
<reference evidence="9 10" key="1">
    <citation type="submission" date="2020-06" db="EMBL/GenBank/DDBJ databases">
        <title>Rheinheimera sp. nov., a marine bacterium isolated from coastal.</title>
        <authorList>
            <person name="Yu Q."/>
            <person name="Qi Y."/>
            <person name="Pu J."/>
        </authorList>
    </citation>
    <scope>NUCLEOTIDE SEQUENCE [LARGE SCALE GENOMIC DNA]</scope>
    <source>
        <strain evidence="9 10">YQF-2</strain>
    </source>
</reference>
<dbReference type="SMART" id="SM01086">
    <property type="entry name" value="ClpB_D2-small"/>
    <property type="match status" value="1"/>
</dbReference>
<dbReference type="InterPro" id="IPR018368">
    <property type="entry name" value="ClpA/B_CS1"/>
</dbReference>
<evidence type="ECO:0000256" key="6">
    <source>
        <dbReference type="PROSITE-ProRule" id="PRU01251"/>
    </source>
</evidence>
<dbReference type="InterPro" id="IPR003593">
    <property type="entry name" value="AAA+_ATPase"/>
</dbReference>
<evidence type="ECO:0000256" key="5">
    <source>
        <dbReference type="ARBA" id="ARBA00023186"/>
    </source>
</evidence>
<evidence type="ECO:0000259" key="8">
    <source>
        <dbReference type="PROSITE" id="PS51903"/>
    </source>
</evidence>
<comment type="similarity">
    <text evidence="1">Belongs to the ClpA/ClpB family.</text>
</comment>
<dbReference type="PANTHER" id="PTHR11638">
    <property type="entry name" value="ATP-DEPENDENT CLP PROTEASE"/>
    <property type="match status" value="1"/>
</dbReference>
<dbReference type="AlphaFoldDB" id="A0A7Y5EI74"/>
<dbReference type="Pfam" id="PF10431">
    <property type="entry name" value="ClpB_D2-small"/>
    <property type="match status" value="1"/>
</dbReference>
<dbReference type="CDD" id="cd19499">
    <property type="entry name" value="RecA-like_ClpB_Hsp104-like"/>
    <property type="match status" value="1"/>
</dbReference>
<evidence type="ECO:0000256" key="1">
    <source>
        <dbReference type="ARBA" id="ARBA00008675"/>
    </source>
</evidence>
<dbReference type="Pfam" id="PF17871">
    <property type="entry name" value="AAA_lid_9"/>
    <property type="match status" value="1"/>
</dbReference>